<dbReference type="Pfam" id="PF01547">
    <property type="entry name" value="SBP_bac_1"/>
    <property type="match status" value="1"/>
</dbReference>
<reference evidence="3 4" key="1">
    <citation type="submission" date="2017-08" db="EMBL/GenBank/DDBJ databases">
        <title>Substantial Increase in Enzyme Production by Combined Drug-Resistance Mutations in Paenibacillus agaridevorans.</title>
        <authorList>
            <person name="Tanaka Y."/>
            <person name="Funane K."/>
            <person name="Hosaka T."/>
            <person name="Shiwa Y."/>
            <person name="Fujita N."/>
            <person name="Miyazaki T."/>
            <person name="Yoshikawa H."/>
            <person name="Murakami K."/>
            <person name="Kasahara K."/>
            <person name="Inaoka T."/>
            <person name="Hiraga Y."/>
            <person name="Ochi K."/>
        </authorList>
    </citation>
    <scope>NUCLEOTIDE SEQUENCE [LARGE SCALE GENOMIC DNA]</scope>
    <source>
        <strain evidence="3 4">T-3040</strain>
    </source>
</reference>
<dbReference type="PROSITE" id="PS51257">
    <property type="entry name" value="PROKAR_LIPOPROTEIN"/>
    <property type="match status" value="1"/>
</dbReference>
<dbReference type="Proteomes" id="UP000245202">
    <property type="component" value="Unassembled WGS sequence"/>
</dbReference>
<sequence>MIEVKLRKWLVVMLSVMLVVLAACSNSNPSGGNEGGGDKEGGADLGKEVTLKIMLPGDRPQDLDKIVAAAEQKMKEDGLNYKLNFVFVPWADLASKTQVTLTSGEEIDMIYDAPWLHINQMTSEGYYTDLTDLIKEHGQNILNAGSELIFEANKFNGKMTAIPLGSKNGHANSIIIRKDIREELGLEEVKTHEQFIEFLRAVKEKKPEIIPYSAWGVSPDLSYAGIRIENDYEAGFRVTPAFNRNFTLYLKGNDPTVYNLFDEMDPTIWSYIELTRSMYQEGLINPDIMSSPDSKVMLKSGEIASMTYTDFSMQQNTLRELQANVPGADLEIFELYKFEKNANTSDYKQNDYLAIPKASKNPVDAIKFLNWAHEQDNYNLISFGIEGEHWEAVGDTQYKPLKDSYPWFGWSFLWAPKYHKFSAEFSPEDLAKNEFYYTAENFEKDVLTGFTFDTSPIANEIAQFNSIDAKYYPLIMNGVVDPAEAWDKYKKEGEAVVKKIQNELQGQIQTFLDGQK</sequence>
<dbReference type="PANTHER" id="PTHR43649">
    <property type="entry name" value="ARABINOSE-BINDING PROTEIN-RELATED"/>
    <property type="match status" value="1"/>
</dbReference>
<dbReference type="InterPro" id="IPR050490">
    <property type="entry name" value="Bact_solute-bd_prot1"/>
</dbReference>
<feature type="signal peptide" evidence="1">
    <location>
        <begin position="1"/>
        <end position="22"/>
    </location>
</feature>
<dbReference type="InterPro" id="IPR006059">
    <property type="entry name" value="SBP"/>
</dbReference>
<evidence type="ECO:0000256" key="1">
    <source>
        <dbReference type="SAM" id="SignalP"/>
    </source>
</evidence>
<feature type="domain" description="DUF3502" evidence="2">
    <location>
        <begin position="447"/>
        <end position="512"/>
    </location>
</feature>
<comment type="caution">
    <text evidence="3">The sequence shown here is derived from an EMBL/GenBank/DDBJ whole genome shotgun (WGS) entry which is preliminary data.</text>
</comment>
<dbReference type="Gene3D" id="3.40.190.10">
    <property type="entry name" value="Periplasmic binding protein-like II"/>
    <property type="match status" value="1"/>
</dbReference>
<evidence type="ECO:0000313" key="3">
    <source>
        <dbReference type="EMBL" id="GBG07160.1"/>
    </source>
</evidence>
<feature type="chain" id="PRO_5039574459" description="DUF3502 domain-containing protein" evidence="1">
    <location>
        <begin position="23"/>
        <end position="516"/>
    </location>
</feature>
<dbReference type="Pfam" id="PF12010">
    <property type="entry name" value="DUF3502"/>
    <property type="match status" value="1"/>
</dbReference>
<dbReference type="SUPFAM" id="SSF53850">
    <property type="entry name" value="Periplasmic binding protein-like II"/>
    <property type="match status" value="1"/>
</dbReference>
<protein>
    <recommendedName>
        <fullName evidence="2">DUF3502 domain-containing protein</fullName>
    </recommendedName>
</protein>
<organism evidence="3 4">
    <name type="scientific">Paenibacillus agaridevorans</name>
    <dbReference type="NCBI Taxonomy" id="171404"/>
    <lineage>
        <taxon>Bacteria</taxon>
        <taxon>Bacillati</taxon>
        <taxon>Bacillota</taxon>
        <taxon>Bacilli</taxon>
        <taxon>Bacillales</taxon>
        <taxon>Paenibacillaceae</taxon>
        <taxon>Paenibacillus</taxon>
    </lineage>
</organism>
<proteinExistence type="predicted"/>
<keyword evidence="4" id="KW-1185">Reference proteome</keyword>
<dbReference type="PANTHER" id="PTHR43649:SF12">
    <property type="entry name" value="DIACETYLCHITOBIOSE BINDING PROTEIN DASA"/>
    <property type="match status" value="1"/>
</dbReference>
<dbReference type="InterPro" id="IPR022627">
    <property type="entry name" value="DUF3502"/>
</dbReference>
<gene>
    <name evidence="3" type="ORF">PAT3040_01708</name>
</gene>
<accession>A0A2R5EKJ4</accession>
<evidence type="ECO:0000259" key="2">
    <source>
        <dbReference type="Pfam" id="PF12010"/>
    </source>
</evidence>
<dbReference type="AlphaFoldDB" id="A0A2R5EKJ4"/>
<evidence type="ECO:0000313" key="4">
    <source>
        <dbReference type="Proteomes" id="UP000245202"/>
    </source>
</evidence>
<dbReference type="EMBL" id="BDQX01000078">
    <property type="protein sequence ID" value="GBG07160.1"/>
    <property type="molecule type" value="Genomic_DNA"/>
</dbReference>
<name>A0A2R5EKJ4_9BACL</name>
<keyword evidence="1" id="KW-0732">Signal</keyword>